<dbReference type="OMA" id="HTAHHRF"/>
<dbReference type="SUPFAM" id="SSF54001">
    <property type="entry name" value="Cysteine proteinases"/>
    <property type="match status" value="1"/>
</dbReference>
<evidence type="ECO:0000256" key="3">
    <source>
        <dbReference type="ARBA" id="ARBA00009085"/>
    </source>
</evidence>
<dbReference type="SMART" id="SM00061">
    <property type="entry name" value="MATH"/>
    <property type="match status" value="1"/>
</dbReference>
<organism evidence="16 17">
    <name type="scientific">Lepisosteus oculatus</name>
    <name type="common">Spotted gar</name>
    <dbReference type="NCBI Taxonomy" id="7918"/>
    <lineage>
        <taxon>Eukaryota</taxon>
        <taxon>Metazoa</taxon>
        <taxon>Chordata</taxon>
        <taxon>Craniata</taxon>
        <taxon>Vertebrata</taxon>
        <taxon>Euteleostomi</taxon>
        <taxon>Actinopterygii</taxon>
        <taxon>Neopterygii</taxon>
        <taxon>Holostei</taxon>
        <taxon>Semionotiformes</taxon>
        <taxon>Lepisosteidae</taxon>
        <taxon>Lepisosteus</taxon>
    </lineage>
</organism>
<dbReference type="GO" id="GO:0031647">
    <property type="term" value="P:regulation of protein stability"/>
    <property type="evidence" value="ECO:0000318"/>
    <property type="project" value="GO_Central"/>
</dbReference>
<dbReference type="GO" id="GO:0006508">
    <property type="term" value="P:proteolysis"/>
    <property type="evidence" value="ECO:0007669"/>
    <property type="project" value="UniProtKB-KW"/>
</dbReference>
<dbReference type="Gene3D" id="3.90.70.10">
    <property type="entry name" value="Cysteine proteinases"/>
    <property type="match status" value="1"/>
</dbReference>
<dbReference type="InterPro" id="IPR028889">
    <property type="entry name" value="USP"/>
</dbReference>
<dbReference type="InterPro" id="IPR050164">
    <property type="entry name" value="Peptidase_C19"/>
</dbReference>
<keyword evidence="6" id="KW-0645">Protease</keyword>
<feature type="domain" description="MATH" evidence="14">
    <location>
        <begin position="137"/>
        <end position="264"/>
    </location>
</feature>
<dbReference type="GO" id="GO:0005634">
    <property type="term" value="C:nucleus"/>
    <property type="evidence" value="ECO:0000318"/>
    <property type="project" value="GO_Central"/>
</dbReference>
<evidence type="ECO:0000256" key="2">
    <source>
        <dbReference type="ARBA" id="ARBA00004123"/>
    </source>
</evidence>
<feature type="region of interest" description="Disordered" evidence="13">
    <location>
        <begin position="1"/>
        <end position="110"/>
    </location>
</feature>
<evidence type="ECO:0000256" key="7">
    <source>
        <dbReference type="ARBA" id="ARBA00022786"/>
    </source>
</evidence>
<evidence type="ECO:0000259" key="15">
    <source>
        <dbReference type="PROSITE" id="PS50235"/>
    </source>
</evidence>
<evidence type="ECO:0000256" key="13">
    <source>
        <dbReference type="SAM" id="MobiDB-lite"/>
    </source>
</evidence>
<dbReference type="AlphaFoldDB" id="W5MGN2"/>
<dbReference type="EMBL" id="AHAT01013597">
    <property type="status" value="NOT_ANNOTATED_CDS"/>
    <property type="molecule type" value="Genomic_DNA"/>
</dbReference>
<dbReference type="eggNOG" id="KOG1863">
    <property type="taxonomic scope" value="Eukaryota"/>
</dbReference>
<dbReference type="InParanoid" id="W5MGN2"/>
<proteinExistence type="inferred from homology"/>
<name>W5MGN2_LEPOC</name>
<dbReference type="GO" id="GO:0005829">
    <property type="term" value="C:cytosol"/>
    <property type="evidence" value="ECO:0000318"/>
    <property type="project" value="GO_Central"/>
</dbReference>
<sequence length="1129" mass="130488">PTSPPQPPAQTTGKAEVVAEQAQPPRLDLSSPPPPSQTPHPQTRIAPDSASGKAEGNEDHRHHHSAAAADMNHHHPQQQKAGEQQLSEPEDMEMEAGDTDDPPRITPNPVINGNVAMADGHNNTEEDMEDDTSWRSEATFRFVVERFSRLGESVLSPPCFVRNLPWKIMVMPRFYPDRPHQKSVGFFLQCNAESDSTSWSCHAQAMLKIINYKDDEKSFSRRISHLFFHKENDWGFSNFMSWSDVTDPEKGFIEDDKVSFEVYVQADAPHGVAWDSKKHTGYVGLKNQGATCYMNSLLQTLFFTNQLRRAVYMMPTEGDDSSKSVPLALQRVFYELQHSDKPVGTKKLTKSFGWETLDSFMQHDVQELCRVLLDNVENKMKGTCVEGTIPKLFRGKMVSYIQCKHVDYRSERIEDYYDIQLSIKGKKNIFESFKDYVAVEQLDGDNKYDAGEHGLQEAEKGVKFLTFPPVLHLQLMRFMYDPQTDQNIKINDRFEFPEQLPLDEFLQKPDVKDPANYILHAVLVHSGDNHGGHYVVYLNPKGDGKVSYKAVHWCKFDDDVVSRCTKEEAIEHNYGGHDDDLSVRHCTNAYMLVYIRESKLSEVLQPVTDLDIPQQLVERLQEEKRVEAQKRKERQEAHLYMQVQIVTEDQFCGHQGNDMYDEEKVKYTVFKVLKSSTLAEFVQNLSQTMGFPQDQIRLWPMQARSNGTKRPAMLDYEADCSKSMIDLSDNENPWTIFLETVDPEMAASGATLPKFDKDHDVMLFLKMYDPKTRSLNYCGHIYTPISCKIRDLLPVMCERAGFPQGTSLILYEVSGFSGLKICFWHFLSLWFCVILLLFQLSVTEECINTKLYFLFINVFWKYMNSLSLVCISKAKRQYNCIWLIYSRINRTDKYCADSTIGNYLLGTRERERETVYPLKVSYFLKSLKILSLQEITLYPDKHGCVRDLLEECKKAVELSDKGSEKLRLLEIVSYKIIGVHQEDELLECLSPAASRTFRIEEIPLDQVDLDKENEMLIPVAHFHKEVFGTFGIPFLLKIRQGEPFREVMKRIQTMLDIQEKEFEKFKFAIVMMGRHQYINEDEYEVNLKDFEPQPGNMSHPRPWLGLDHFNKAPKRSRYTYLEKAIKIHN</sequence>
<evidence type="ECO:0000256" key="1">
    <source>
        <dbReference type="ARBA" id="ARBA00000707"/>
    </source>
</evidence>
<comment type="catalytic activity">
    <reaction evidence="1">
        <text>Thiol-dependent hydrolysis of ester, thioester, amide, peptide and isopeptide bonds formed by the C-terminal Gly of ubiquitin (a 76-residue protein attached to proteins as an intracellular targeting signal).</text>
        <dbReference type="EC" id="3.4.19.12"/>
    </reaction>
</comment>
<reference evidence="17" key="1">
    <citation type="submission" date="2011-12" db="EMBL/GenBank/DDBJ databases">
        <title>The Draft Genome of Lepisosteus oculatus.</title>
        <authorList>
            <consortium name="The Broad Institute Genome Assembly &amp; Analysis Group"/>
            <consortium name="Computational R&amp;D Group"/>
            <consortium name="and Sequencing Platform"/>
            <person name="Di Palma F."/>
            <person name="Alfoldi J."/>
            <person name="Johnson J."/>
            <person name="Berlin A."/>
            <person name="Gnerre S."/>
            <person name="Jaffe D."/>
            <person name="MacCallum I."/>
            <person name="Young S."/>
            <person name="Walker B.J."/>
            <person name="Lander E.S."/>
            <person name="Lindblad-Toh K."/>
        </authorList>
    </citation>
    <scope>NUCLEOTIDE SEQUENCE [LARGE SCALE GENOMIC DNA]</scope>
</reference>
<evidence type="ECO:0000259" key="14">
    <source>
        <dbReference type="PROSITE" id="PS50144"/>
    </source>
</evidence>
<evidence type="ECO:0000256" key="10">
    <source>
        <dbReference type="ARBA" id="ARBA00023242"/>
    </source>
</evidence>
<dbReference type="GO" id="GO:1904888">
    <property type="term" value="P:cranial skeletal system development"/>
    <property type="evidence" value="ECO:0007669"/>
    <property type="project" value="Ensembl"/>
</dbReference>
<keyword evidence="10" id="KW-0539">Nucleus</keyword>
<dbReference type="PANTHER" id="PTHR24006:SF644">
    <property type="entry name" value="UBIQUITIN CARBOXYL-TERMINAL HYDROLASE 7"/>
    <property type="match status" value="1"/>
</dbReference>
<dbReference type="InterPro" id="IPR002083">
    <property type="entry name" value="MATH/TRAF_dom"/>
</dbReference>
<dbReference type="PROSITE" id="PS50144">
    <property type="entry name" value="MATH"/>
    <property type="match status" value="1"/>
</dbReference>
<dbReference type="InterPro" id="IPR008974">
    <property type="entry name" value="TRAF-like"/>
</dbReference>
<dbReference type="Proteomes" id="UP000018468">
    <property type="component" value="Linkage group LG13"/>
</dbReference>
<dbReference type="PROSITE" id="PS50235">
    <property type="entry name" value="USP_3"/>
    <property type="match status" value="1"/>
</dbReference>
<evidence type="ECO:0000256" key="5">
    <source>
        <dbReference type="ARBA" id="ARBA00021393"/>
    </source>
</evidence>
<dbReference type="Gene3D" id="2.60.210.10">
    <property type="entry name" value="Apoptosis, Tumor Necrosis Factor Receptor Associated Protein 2, Chain A"/>
    <property type="match status" value="1"/>
</dbReference>
<dbReference type="InterPro" id="IPR001394">
    <property type="entry name" value="Peptidase_C19_UCH"/>
</dbReference>
<accession>W5MGN2</accession>
<dbReference type="Pfam" id="PF00443">
    <property type="entry name" value="UCH"/>
    <property type="match status" value="1"/>
</dbReference>
<evidence type="ECO:0000256" key="9">
    <source>
        <dbReference type="ARBA" id="ARBA00022807"/>
    </source>
</evidence>
<dbReference type="EMBL" id="AHAT01013596">
    <property type="status" value="NOT_ANNOTATED_CDS"/>
    <property type="molecule type" value="Genomic_DNA"/>
</dbReference>
<evidence type="ECO:0000256" key="6">
    <source>
        <dbReference type="ARBA" id="ARBA00022670"/>
    </source>
</evidence>
<dbReference type="FunFam" id="3.90.70.10:FF:000005">
    <property type="entry name" value="Ubiquitin carboxyl-terminal hydrolase 7"/>
    <property type="match status" value="1"/>
</dbReference>
<dbReference type="Gene3D" id="3.10.20.90">
    <property type="entry name" value="Phosphatidylinositol 3-kinase Catalytic Subunit, Chain A, domain 1"/>
    <property type="match status" value="1"/>
</dbReference>
<keyword evidence="17" id="KW-1185">Reference proteome</keyword>
<dbReference type="FunFam" id="2.60.210.10:FF:000006">
    <property type="entry name" value="Ubiquitin carboxyl-terminal hydrolase 7"/>
    <property type="match status" value="1"/>
</dbReference>
<dbReference type="Pfam" id="PF22486">
    <property type="entry name" value="MATH_2"/>
    <property type="match status" value="1"/>
</dbReference>
<dbReference type="Ensembl" id="ENSLOCT00000007549.1">
    <property type="protein sequence ID" value="ENSLOCP00000007541.1"/>
    <property type="gene ID" value="ENSLOCG00000006243.1"/>
</dbReference>
<feature type="compositionally biased region" description="Polar residues" evidence="13">
    <location>
        <begin position="78"/>
        <end position="87"/>
    </location>
</feature>
<evidence type="ECO:0000313" key="17">
    <source>
        <dbReference type="Proteomes" id="UP000018468"/>
    </source>
</evidence>
<evidence type="ECO:0000313" key="16">
    <source>
        <dbReference type="Ensembl" id="ENSLOCP00000007541.1"/>
    </source>
</evidence>
<dbReference type="SUPFAM" id="SSF49599">
    <property type="entry name" value="TRAF domain-like"/>
    <property type="match status" value="1"/>
</dbReference>
<evidence type="ECO:0000256" key="4">
    <source>
        <dbReference type="ARBA" id="ARBA00012759"/>
    </source>
</evidence>
<dbReference type="GO" id="GO:0016579">
    <property type="term" value="P:protein deubiquitination"/>
    <property type="evidence" value="ECO:0007669"/>
    <property type="project" value="InterPro"/>
</dbReference>
<dbReference type="Pfam" id="PF12436">
    <property type="entry name" value="USP7_ICP0_bdg"/>
    <property type="match status" value="1"/>
</dbReference>
<keyword evidence="7" id="KW-0833">Ubl conjugation pathway</keyword>
<keyword evidence="9" id="KW-0788">Thiol protease</keyword>
<dbReference type="PANTHER" id="PTHR24006">
    <property type="entry name" value="UBIQUITIN CARBOXYL-TERMINAL HYDROLASE"/>
    <property type="match status" value="1"/>
</dbReference>
<comment type="similarity">
    <text evidence="3">Belongs to the peptidase C19 family.</text>
</comment>
<evidence type="ECO:0000256" key="12">
    <source>
        <dbReference type="ARBA" id="ARBA00031508"/>
    </source>
</evidence>
<dbReference type="InterPro" id="IPR029346">
    <property type="entry name" value="USP_C"/>
</dbReference>
<dbReference type="PROSITE" id="PS00972">
    <property type="entry name" value="USP_1"/>
    <property type="match status" value="1"/>
</dbReference>
<feature type="domain" description="USP" evidence="15">
    <location>
        <begin position="283"/>
        <end position="597"/>
    </location>
</feature>
<dbReference type="Bgee" id="ENSLOCG00000006243">
    <property type="expression patterns" value="Expressed in muscle tissue and 13 other cell types or tissues"/>
</dbReference>
<reference evidence="16" key="3">
    <citation type="submission" date="2025-09" db="UniProtKB">
        <authorList>
            <consortium name="Ensembl"/>
        </authorList>
    </citation>
    <scope>IDENTIFICATION</scope>
</reference>
<dbReference type="GO" id="GO:0004843">
    <property type="term" value="F:cysteine-type deubiquitinase activity"/>
    <property type="evidence" value="ECO:0000318"/>
    <property type="project" value="GO_Central"/>
</dbReference>
<comment type="subcellular location">
    <subcellularLocation>
        <location evidence="2">Nucleus</location>
    </subcellularLocation>
</comment>
<dbReference type="CDD" id="cd03772">
    <property type="entry name" value="MATH_HAUSP"/>
    <property type="match status" value="1"/>
</dbReference>
<reference evidence="16" key="2">
    <citation type="submission" date="2025-08" db="UniProtKB">
        <authorList>
            <consortium name="Ensembl"/>
        </authorList>
    </citation>
    <scope>IDENTIFICATION</scope>
</reference>
<dbReference type="GeneTree" id="ENSGT00940000156053"/>
<dbReference type="InterPro" id="IPR018200">
    <property type="entry name" value="USP_CS"/>
</dbReference>
<keyword evidence="8" id="KW-0378">Hydrolase</keyword>
<protein>
    <recommendedName>
        <fullName evidence="5">Ubiquitin carboxyl-terminal hydrolase 7</fullName>
        <ecNumber evidence="4">3.4.19.12</ecNumber>
    </recommendedName>
    <alternativeName>
        <fullName evidence="12">Ubiquitin thioesterase 7</fullName>
    </alternativeName>
    <alternativeName>
        <fullName evidence="11">Ubiquitin-specific-processing protease 7</fullName>
    </alternativeName>
</protein>
<dbReference type="HOGENOM" id="CLU_003532_0_0_1"/>
<dbReference type="InterPro" id="IPR038765">
    <property type="entry name" value="Papain-like_cys_pep_sf"/>
</dbReference>
<dbReference type="InterPro" id="IPR024729">
    <property type="entry name" value="USP7_ICP0-binding_dom"/>
</dbReference>
<evidence type="ECO:0000256" key="8">
    <source>
        <dbReference type="ARBA" id="ARBA00022801"/>
    </source>
</evidence>
<dbReference type="EC" id="3.4.19.12" evidence="4"/>
<feature type="compositionally biased region" description="Acidic residues" evidence="13">
    <location>
        <begin position="88"/>
        <end position="100"/>
    </location>
</feature>
<dbReference type="STRING" id="7918.ENSLOCP00000007541"/>
<dbReference type="PROSITE" id="PS00973">
    <property type="entry name" value="USP_2"/>
    <property type="match status" value="1"/>
</dbReference>
<dbReference type="Pfam" id="PF14533">
    <property type="entry name" value="USP7_C2"/>
    <property type="match status" value="1"/>
</dbReference>
<evidence type="ECO:0000256" key="11">
    <source>
        <dbReference type="ARBA" id="ARBA00031500"/>
    </source>
</evidence>
<dbReference type="CDD" id="cd02659">
    <property type="entry name" value="peptidase_C19C"/>
    <property type="match status" value="1"/>
</dbReference>